<dbReference type="EMBL" id="ODYU01004351">
    <property type="protein sequence ID" value="SOQ44132.1"/>
    <property type="molecule type" value="Genomic_DNA"/>
</dbReference>
<sequence length="62" mass="6752">MSLSAAVENHPITSPALGEARRSGRLLLTKNHLVLTPAFRPQAPRDCFRESIVAVCVSHSIE</sequence>
<name>A0A2H1VUH3_SPOFR</name>
<organism evidence="1">
    <name type="scientific">Spodoptera frugiperda</name>
    <name type="common">Fall armyworm</name>
    <dbReference type="NCBI Taxonomy" id="7108"/>
    <lineage>
        <taxon>Eukaryota</taxon>
        <taxon>Metazoa</taxon>
        <taxon>Ecdysozoa</taxon>
        <taxon>Arthropoda</taxon>
        <taxon>Hexapoda</taxon>
        <taxon>Insecta</taxon>
        <taxon>Pterygota</taxon>
        <taxon>Neoptera</taxon>
        <taxon>Endopterygota</taxon>
        <taxon>Lepidoptera</taxon>
        <taxon>Glossata</taxon>
        <taxon>Ditrysia</taxon>
        <taxon>Noctuoidea</taxon>
        <taxon>Noctuidae</taxon>
        <taxon>Amphipyrinae</taxon>
        <taxon>Spodoptera</taxon>
    </lineage>
</organism>
<dbReference type="AlphaFoldDB" id="A0A2H1VUH3"/>
<protein>
    <submittedName>
        <fullName evidence="1">SFRICE_033509</fullName>
    </submittedName>
</protein>
<evidence type="ECO:0000313" key="1">
    <source>
        <dbReference type="EMBL" id="SOQ44132.1"/>
    </source>
</evidence>
<accession>A0A2H1VUH3</accession>
<reference evidence="1" key="1">
    <citation type="submission" date="2016-07" db="EMBL/GenBank/DDBJ databases">
        <authorList>
            <person name="Bretaudeau A."/>
        </authorList>
    </citation>
    <scope>NUCLEOTIDE SEQUENCE</scope>
    <source>
        <strain evidence="1">Rice</strain>
        <tissue evidence="1">Whole body</tissue>
    </source>
</reference>
<gene>
    <name evidence="1" type="ORF">SFRICE_033509</name>
</gene>
<proteinExistence type="predicted"/>